<keyword evidence="2" id="KW-0862">Zinc</keyword>
<protein>
    <submittedName>
        <fullName evidence="6">Alpha-mannosidase</fullName>
    </submittedName>
</protein>
<dbReference type="Gene3D" id="3.20.110.10">
    <property type="entry name" value="Glycoside hydrolase 38, N terminal domain"/>
    <property type="match status" value="1"/>
</dbReference>
<evidence type="ECO:0000256" key="3">
    <source>
        <dbReference type="SAM" id="MobiDB-lite"/>
    </source>
</evidence>
<dbReference type="Gene3D" id="2.70.98.30">
    <property type="entry name" value="Golgi alpha-mannosidase II, domain 4"/>
    <property type="match status" value="1"/>
</dbReference>
<feature type="domain" description="Glycosyl hydrolase family 38 C-terminal" evidence="5">
    <location>
        <begin position="682"/>
        <end position="871"/>
    </location>
</feature>
<sequence>MPKPPLTRPSWWDSDIARDILRDRVVTATVGMGDLEVRLSGEPLLRHDGSGGLLQSIRVRLHRQGAAAGAGAPRITRVRVTTGGGTPVRSELLSGPGTDLRVLVPEVDAPTPLRIELPDLAEGTWLDFEARPQRHWTLHLVQHSHLDIGYTDPQGRVMAESRAYLDSLLELCRDTDDWPEPARFRWAVEGFHSFQDWSANRPARQVENFLERVREGRVELTAMPFNLHTETCSTDELHELLRPVTELRDRHGIDITTAMQTDVPGQVAGLPDVLADNGIRYLSVAHNWAGRAVPHLVGGAHLPRLFRWQAPSGNSVLVWRTDTPHGLAYMEGSILGFDESYDSVDDLLPAYLAALARFPHPHEGRGIPGFPVLDRTSAAIAGVDPYPWDVLHLRVLGKFADNGPPRRIISDTVRRWNEQWAYPQLRASRNEDFFADAEQRVGDRLETCRGDWSDWWVDGVGAGAVPLAATRRGQAALAEAQTVAGYAHLMGVPGSAAVTAKAPAVYRAASLFNEHTWGAGDPWTHGDHGHGSGEQQWHWKYAQAMRAHDDAETLLDAAAALLGEAFAASADALASFHVVNTCGWPRTETARLFLPESTVALRDAVQVLDARTGASLPFVEEAQSNDRHRAAGRFLHVPVADVPACGSLRLDVVPGAASDPAPGDDGRAETSRAGTSADPVVLENDHLRVTVDLREACIGSVVDKHTGRELVRQDAVIGFNGYVYDEYATAGAFNHQSSKTVADDSMHLLASRSTAPPAALVDRTSDATGQTLVYECAPAGTRRLRVTVRLPHDAARIDVENRIDKTATLTKESAFFAFPFALDDPTVRTEATGGVLGTDRERVPGSATHMRAIRRWISLSDATHHAALATADAPLVQLGGIAIPYAPYPQSLPQEEPGTVFSWVHNNIWDTNFPSQQAFHHTFRYSVAFAGADRMGTDRTGAGAGAGAGADENAEGLGEKLAVRTAAVTSHPLVPVRARAGARAELAAQTRFLTLDDPRVRLVGLTVPSEGRLMIRLQSLADVPVTCRVSTPLAVGQAFRTNYLGLGPRAIDVEPEGAVPVTVPALGTAAVVLHLHPSDDE</sequence>
<dbReference type="InterPro" id="IPR027291">
    <property type="entry name" value="Glyco_hydro_38_N_sf"/>
</dbReference>
<comment type="cofactor">
    <cofactor evidence="1">
        <name>Zn(2+)</name>
        <dbReference type="ChEBI" id="CHEBI:29105"/>
    </cofactor>
</comment>
<dbReference type="SUPFAM" id="SSF74650">
    <property type="entry name" value="Galactose mutarotase-like"/>
    <property type="match status" value="1"/>
</dbReference>
<evidence type="ECO:0000259" key="5">
    <source>
        <dbReference type="Pfam" id="PF07748"/>
    </source>
</evidence>
<dbReference type="EMBL" id="CP108133">
    <property type="protein sequence ID" value="WTP54337.1"/>
    <property type="molecule type" value="Genomic_DNA"/>
</dbReference>
<proteinExistence type="predicted"/>
<name>A0ABZ1JVV4_9ACTN</name>
<dbReference type="RefSeq" id="WP_328939713.1">
    <property type="nucleotide sequence ID" value="NZ_CP108133.1"/>
</dbReference>
<dbReference type="CDD" id="cd10791">
    <property type="entry name" value="GH38N_AMII_like_1"/>
    <property type="match status" value="1"/>
</dbReference>
<evidence type="ECO:0000259" key="4">
    <source>
        <dbReference type="Pfam" id="PF01074"/>
    </source>
</evidence>
<dbReference type="SUPFAM" id="SSF88713">
    <property type="entry name" value="Glycoside hydrolase/deacetylase"/>
    <property type="match status" value="1"/>
</dbReference>
<gene>
    <name evidence="6" type="ORF">OG288_42050</name>
</gene>
<reference evidence="6" key="1">
    <citation type="submission" date="2022-10" db="EMBL/GenBank/DDBJ databases">
        <title>The complete genomes of actinobacterial strains from the NBC collection.</title>
        <authorList>
            <person name="Joergensen T.S."/>
            <person name="Alvarez Arevalo M."/>
            <person name="Sterndorff E.B."/>
            <person name="Faurdal D."/>
            <person name="Vuksanovic O."/>
            <person name="Mourched A.-S."/>
            <person name="Charusanti P."/>
            <person name="Shaw S."/>
            <person name="Blin K."/>
            <person name="Weber T."/>
        </authorList>
    </citation>
    <scope>NUCLEOTIDE SEQUENCE</scope>
    <source>
        <strain evidence="6">NBC_00189</strain>
    </source>
</reference>
<dbReference type="InterPro" id="IPR011330">
    <property type="entry name" value="Glyco_hydro/deAcase_b/a-brl"/>
</dbReference>
<feature type="region of interest" description="Disordered" evidence="3">
    <location>
        <begin position="656"/>
        <end position="676"/>
    </location>
</feature>
<dbReference type="InterPro" id="IPR011682">
    <property type="entry name" value="Glyco_hydro_38_C"/>
</dbReference>
<dbReference type="InterPro" id="IPR011013">
    <property type="entry name" value="Gal_mutarotase_sf_dom"/>
</dbReference>
<evidence type="ECO:0000256" key="2">
    <source>
        <dbReference type="ARBA" id="ARBA00022833"/>
    </source>
</evidence>
<feature type="domain" description="Glycoside hydrolase family 38 N-terminal" evidence="4">
    <location>
        <begin position="137"/>
        <end position="439"/>
    </location>
</feature>
<dbReference type="PANTHER" id="PTHR11607:SF3">
    <property type="entry name" value="LYSOSOMAL ALPHA-MANNOSIDASE"/>
    <property type="match status" value="1"/>
</dbReference>
<dbReference type="InterPro" id="IPR050843">
    <property type="entry name" value="Glycosyl_Hydrlase_38"/>
</dbReference>
<evidence type="ECO:0000256" key="1">
    <source>
        <dbReference type="ARBA" id="ARBA00001947"/>
    </source>
</evidence>
<accession>A0ABZ1JVV4</accession>
<dbReference type="InterPro" id="IPR000602">
    <property type="entry name" value="Glyco_hydro_38_N"/>
</dbReference>
<dbReference type="Pfam" id="PF01074">
    <property type="entry name" value="Glyco_hydro_38N"/>
    <property type="match status" value="1"/>
</dbReference>
<evidence type="ECO:0000313" key="6">
    <source>
        <dbReference type="EMBL" id="WTP54337.1"/>
    </source>
</evidence>
<dbReference type="Pfam" id="PF07748">
    <property type="entry name" value="Glyco_hydro_38C"/>
    <property type="match status" value="1"/>
</dbReference>
<organism evidence="6 7">
    <name type="scientific">Streptomyces tauricus</name>
    <dbReference type="NCBI Taxonomy" id="68274"/>
    <lineage>
        <taxon>Bacteria</taxon>
        <taxon>Bacillati</taxon>
        <taxon>Actinomycetota</taxon>
        <taxon>Actinomycetes</taxon>
        <taxon>Kitasatosporales</taxon>
        <taxon>Streptomycetaceae</taxon>
        <taxon>Streptomyces</taxon>
        <taxon>Streptomyces aurantiacus group</taxon>
    </lineage>
</organism>
<dbReference type="PANTHER" id="PTHR11607">
    <property type="entry name" value="ALPHA-MANNOSIDASE"/>
    <property type="match status" value="1"/>
</dbReference>
<evidence type="ECO:0000313" key="7">
    <source>
        <dbReference type="Proteomes" id="UP001432166"/>
    </source>
</evidence>
<keyword evidence="7" id="KW-1185">Reference proteome</keyword>
<dbReference type="Proteomes" id="UP001432166">
    <property type="component" value="Chromosome"/>
</dbReference>